<evidence type="ECO:0000256" key="2">
    <source>
        <dbReference type="ARBA" id="ARBA00022448"/>
    </source>
</evidence>
<dbReference type="InterPro" id="IPR020846">
    <property type="entry name" value="MFS_dom"/>
</dbReference>
<evidence type="ECO:0000256" key="1">
    <source>
        <dbReference type="ARBA" id="ARBA00004141"/>
    </source>
</evidence>
<dbReference type="InterPro" id="IPR036259">
    <property type="entry name" value="MFS_trans_sf"/>
</dbReference>
<dbReference type="Gene3D" id="1.20.1250.20">
    <property type="entry name" value="MFS general substrate transporter like domains"/>
    <property type="match status" value="2"/>
</dbReference>
<evidence type="ECO:0000313" key="9">
    <source>
        <dbReference type="EMBL" id="OEU11778.1"/>
    </source>
</evidence>
<dbReference type="EMBL" id="KV784366">
    <property type="protein sequence ID" value="OEU11778.1"/>
    <property type="molecule type" value="Genomic_DNA"/>
</dbReference>
<evidence type="ECO:0000256" key="5">
    <source>
        <dbReference type="ARBA" id="ARBA00023136"/>
    </source>
</evidence>
<protein>
    <submittedName>
        <fullName evidence="9">MFS general substrate transporter</fullName>
    </submittedName>
</protein>
<dbReference type="KEGG" id="fcy:FRACYDRAFT_244902"/>
<evidence type="ECO:0000256" key="3">
    <source>
        <dbReference type="ARBA" id="ARBA00022692"/>
    </source>
</evidence>
<feature type="transmembrane region" description="Helical" evidence="7">
    <location>
        <begin position="382"/>
        <end position="402"/>
    </location>
</feature>
<feature type="transmembrane region" description="Helical" evidence="7">
    <location>
        <begin position="283"/>
        <end position="307"/>
    </location>
</feature>
<dbReference type="AlphaFoldDB" id="A0A1E7F0M2"/>
<feature type="transmembrane region" description="Helical" evidence="7">
    <location>
        <begin position="327"/>
        <end position="348"/>
    </location>
</feature>
<evidence type="ECO:0000256" key="7">
    <source>
        <dbReference type="SAM" id="Phobius"/>
    </source>
</evidence>
<evidence type="ECO:0000256" key="6">
    <source>
        <dbReference type="SAM" id="MobiDB-lite"/>
    </source>
</evidence>
<keyword evidence="3 7" id="KW-0812">Transmembrane</keyword>
<name>A0A1E7F0M2_9STRA</name>
<dbReference type="OrthoDB" id="2985014at2759"/>
<keyword evidence="2" id="KW-0813">Transport</keyword>
<feature type="compositionally biased region" description="Low complexity" evidence="6">
    <location>
        <begin position="519"/>
        <end position="541"/>
    </location>
</feature>
<dbReference type="PANTHER" id="PTHR43791">
    <property type="entry name" value="PERMEASE-RELATED"/>
    <property type="match status" value="1"/>
</dbReference>
<dbReference type="InParanoid" id="A0A1E7F0M2"/>
<sequence length="541" mass="58576">MTNEEVVDVEIGSTRIIQKKSVQNMRSEAHLNAIRKTMWSIVPVYMLIHFTNYIDRGNISFAASDIKELLGLNDEGYAQIVMYFGITYTFLQIPAQHLSKLVGARRFLTAILIVWSIAVALTGLCQNKQSFIALRLIIGAAEAGAFPATYLHIDSFLEAKEITFSWGLIMSAAYAGTVVAGPLAAGLVYGLEGQGGLEGWRWMFIVEGIFGFCVAILVFFSLTDSIGSLTRLDEEEKQCLLAAKVLETMPADASRNEGEDTMLAESESKPTQNLAAALTDWRAWYLGVFNFCIAVPVYAFTYFSPLIIKTITGGHDGKKNPNIQSDLLNAIPYFLAALMMIGVGKSMYIFKDRFYHSVVIFIAAILLGSTLSSSYNDGDCNIVGVFAQVSFYYMFVGGAYIIGDTVAASFLSQGGKAAGGYAIINTIKSSSSIVSPSLMGWLSVKYGNTAEAIPVLSIFSALALLLLIIYYVLEGNIMDALKGKAGAGGGGGDGRDGEEVEVVDVAEIVEVVDFDSQNESDTNNSDSSINSNININDQIIR</sequence>
<dbReference type="PANTHER" id="PTHR43791:SF36">
    <property type="entry name" value="TRANSPORTER, PUTATIVE (AFU_ORTHOLOGUE AFUA_6G08340)-RELATED"/>
    <property type="match status" value="1"/>
</dbReference>
<feature type="transmembrane region" description="Helical" evidence="7">
    <location>
        <begin position="452"/>
        <end position="473"/>
    </location>
</feature>
<keyword evidence="10" id="KW-1185">Reference proteome</keyword>
<reference evidence="9 10" key="1">
    <citation type="submission" date="2016-09" db="EMBL/GenBank/DDBJ databases">
        <title>Extensive genetic diversity and differential bi-allelic expression allows diatom success in the polar Southern Ocean.</title>
        <authorList>
            <consortium name="DOE Joint Genome Institute"/>
            <person name="Mock T."/>
            <person name="Otillar R.P."/>
            <person name="Strauss J."/>
            <person name="Dupont C."/>
            <person name="Frickenhaus S."/>
            <person name="Maumus F."/>
            <person name="Mcmullan M."/>
            <person name="Sanges R."/>
            <person name="Schmutz J."/>
            <person name="Toseland A."/>
            <person name="Valas R."/>
            <person name="Veluchamy A."/>
            <person name="Ward B.J."/>
            <person name="Allen A."/>
            <person name="Barry K."/>
            <person name="Falciatore A."/>
            <person name="Ferrante M."/>
            <person name="Fortunato A.E."/>
            <person name="Gloeckner G."/>
            <person name="Gruber A."/>
            <person name="Hipkin R."/>
            <person name="Janech M."/>
            <person name="Kroth P."/>
            <person name="Leese F."/>
            <person name="Lindquist E."/>
            <person name="Lyon B.R."/>
            <person name="Martin J."/>
            <person name="Mayer C."/>
            <person name="Parker M."/>
            <person name="Quesneville H."/>
            <person name="Raymond J."/>
            <person name="Uhlig C."/>
            <person name="Valentin K.U."/>
            <person name="Worden A.Z."/>
            <person name="Armbrust E.V."/>
            <person name="Bowler C."/>
            <person name="Green B."/>
            <person name="Moulton V."/>
            <person name="Van Oosterhout C."/>
            <person name="Grigoriev I."/>
        </authorList>
    </citation>
    <scope>NUCLEOTIDE SEQUENCE [LARGE SCALE GENOMIC DNA]</scope>
    <source>
        <strain evidence="9 10">CCMP1102</strain>
    </source>
</reference>
<evidence type="ECO:0000256" key="4">
    <source>
        <dbReference type="ARBA" id="ARBA00022989"/>
    </source>
</evidence>
<feature type="region of interest" description="Disordered" evidence="6">
    <location>
        <begin position="516"/>
        <end position="541"/>
    </location>
</feature>
<dbReference type="SUPFAM" id="SSF103473">
    <property type="entry name" value="MFS general substrate transporter"/>
    <property type="match status" value="1"/>
</dbReference>
<feature type="transmembrane region" description="Helical" evidence="7">
    <location>
        <begin position="165"/>
        <end position="190"/>
    </location>
</feature>
<dbReference type="InterPro" id="IPR011701">
    <property type="entry name" value="MFS"/>
</dbReference>
<comment type="subcellular location">
    <subcellularLocation>
        <location evidence="1">Membrane</location>
        <topology evidence="1">Multi-pass membrane protein</topology>
    </subcellularLocation>
</comment>
<dbReference type="Proteomes" id="UP000095751">
    <property type="component" value="Unassembled WGS sequence"/>
</dbReference>
<feature type="transmembrane region" description="Helical" evidence="7">
    <location>
        <begin position="132"/>
        <end position="153"/>
    </location>
</feature>
<keyword evidence="5 7" id="KW-0472">Membrane</keyword>
<evidence type="ECO:0000259" key="8">
    <source>
        <dbReference type="PROSITE" id="PS50850"/>
    </source>
</evidence>
<accession>A0A1E7F0M2</accession>
<proteinExistence type="predicted"/>
<feature type="domain" description="Major facilitator superfamily (MFS) profile" evidence="8">
    <location>
        <begin position="41"/>
        <end position="478"/>
    </location>
</feature>
<feature type="transmembrane region" description="Helical" evidence="7">
    <location>
        <begin position="202"/>
        <end position="222"/>
    </location>
</feature>
<dbReference type="PROSITE" id="PS50850">
    <property type="entry name" value="MFS"/>
    <property type="match status" value="1"/>
</dbReference>
<keyword evidence="4 7" id="KW-1133">Transmembrane helix</keyword>
<evidence type="ECO:0000313" key="10">
    <source>
        <dbReference type="Proteomes" id="UP000095751"/>
    </source>
</evidence>
<feature type="transmembrane region" description="Helical" evidence="7">
    <location>
        <begin position="107"/>
        <end position="125"/>
    </location>
</feature>
<organism evidence="9 10">
    <name type="scientific">Fragilariopsis cylindrus CCMP1102</name>
    <dbReference type="NCBI Taxonomy" id="635003"/>
    <lineage>
        <taxon>Eukaryota</taxon>
        <taxon>Sar</taxon>
        <taxon>Stramenopiles</taxon>
        <taxon>Ochrophyta</taxon>
        <taxon>Bacillariophyta</taxon>
        <taxon>Bacillariophyceae</taxon>
        <taxon>Bacillariophycidae</taxon>
        <taxon>Bacillariales</taxon>
        <taxon>Bacillariaceae</taxon>
        <taxon>Fragilariopsis</taxon>
    </lineage>
</organism>
<dbReference type="GO" id="GO:0022857">
    <property type="term" value="F:transmembrane transporter activity"/>
    <property type="evidence" value="ECO:0007669"/>
    <property type="project" value="InterPro"/>
</dbReference>
<feature type="transmembrane region" description="Helical" evidence="7">
    <location>
        <begin position="354"/>
        <end position="375"/>
    </location>
</feature>
<gene>
    <name evidence="9" type="ORF">FRACYDRAFT_244902</name>
</gene>
<dbReference type="GO" id="GO:0016020">
    <property type="term" value="C:membrane"/>
    <property type="evidence" value="ECO:0007669"/>
    <property type="project" value="UniProtKB-SubCell"/>
</dbReference>
<dbReference type="Pfam" id="PF07690">
    <property type="entry name" value="MFS_1"/>
    <property type="match status" value="1"/>
</dbReference>
<feature type="transmembrane region" description="Helical" evidence="7">
    <location>
        <begin position="76"/>
        <end position="95"/>
    </location>
</feature>